<feature type="transmembrane region" description="Helical" evidence="4">
    <location>
        <begin position="51"/>
        <end position="73"/>
    </location>
</feature>
<dbReference type="PANTHER" id="PTHR43317:SF1">
    <property type="entry name" value="THERMOSPERMINE SYNTHASE ACAULIS5"/>
    <property type="match status" value="1"/>
</dbReference>
<dbReference type="CDD" id="cd02440">
    <property type="entry name" value="AdoMet_MTases"/>
    <property type="match status" value="1"/>
</dbReference>
<dbReference type="EMBL" id="LNQE01000026">
    <property type="protein sequence ID" value="KUG29881.1"/>
    <property type="molecule type" value="Genomic_DNA"/>
</dbReference>
<feature type="transmembrane region" description="Helical" evidence="4">
    <location>
        <begin position="164"/>
        <end position="185"/>
    </location>
</feature>
<feature type="transmembrane region" description="Helical" evidence="4">
    <location>
        <begin position="21"/>
        <end position="39"/>
    </location>
</feature>
<feature type="transmembrane region" description="Helical" evidence="4">
    <location>
        <begin position="191"/>
        <end position="212"/>
    </location>
</feature>
<evidence type="ECO:0000256" key="3">
    <source>
        <dbReference type="ARBA" id="ARBA00023115"/>
    </source>
</evidence>
<keyword evidence="4" id="KW-1133">Transmembrane helix</keyword>
<feature type="transmembrane region" description="Helical" evidence="4">
    <location>
        <begin position="346"/>
        <end position="372"/>
    </location>
</feature>
<feature type="domain" description="PABS" evidence="5">
    <location>
        <begin position="479"/>
        <end position="732"/>
    </location>
</feature>
<dbReference type="InterPro" id="IPR030374">
    <property type="entry name" value="PABS"/>
</dbReference>
<feature type="transmembrane region" description="Helical" evidence="4">
    <location>
        <begin position="127"/>
        <end position="152"/>
    </location>
</feature>
<feature type="transmembrane region" description="Helical" evidence="4">
    <location>
        <begin position="246"/>
        <end position="265"/>
    </location>
</feature>
<sequence>MTPAATPPRHEVSPLWMRASPWLLIFATGAAALVYQVAWQRYLSRLLGGDTPATAVVLAVFLGGLAVGYRLLGLVSSRGMDCVKIYALLEACIGLWGLAFPAIFAALSDWSAGFGLSYPAGLIVQGGFLAALLMGPPTICMGATVPLLTRAFSPSLEGATRVHARIYSVNTAGAVAGALAAGFFLVPELGLPGALATAAGINFLAAVFFLLAPARRLSGPDAAAKAAPAPGASALPGAPGLAPGRLHLAAFLSGFACMALENVLIRITALSMGASTHAFSLIVAAFILCLAAGSALAGQIRRPGPDALFRNQAAACVCLLAVYPTLDVWPYAAHVLRLAVPQDAAGMWLYFAAVFAGCVLVLFPAVACLGATPALLFHELKRELSQVGRHSGLILSVNTLGNLAGSLVGGILLYLFLDNGRVYLAAVLTLCLSALACVRPGQRHPAALGLGLAALAAVLLATRPLYDPHRFAMGAFRLDTPLAASLAGPDAFFREFLSQADILFTRDGPAGSVSVIRKPQAEPGIPADRAIMVNGKSDSAALGDAQTVRLIAHLPALFARSREHVLIIGLGTGVTAAEMTLYPDVVRLDVAEISPTVAQALPLFDEFTHGLRQDPRFRLILGDALRVLARADIPYDIIASEPSNPWVSGTEMLFTREFYLSAKERLRENGLFLQWMHIRDAGPEMVGMVVNTLVSVFPHCRVFLSQKNDLLLLASAGPLGPDDVRRAAAAWDSAPRAAASLAQAGLPSLDAVLLREIWNSSRDPRAFAAFGLQTMDRPRLHHMAGRDVFLGRNTPPRMLMQPGLAPCPDSFLLASRPSWPAFPGLPGDVAAFARAARDPALGILPQGESLALRAALAAPAGTAPPPGTGLRVDPALVRLVMGRDGEDPDAVLARAGLAGATDGERVAALWKMVRNSRDWVAPYPLDGLTRLARECAAGAEPGAAICARILQKMSLVADCGITASRASRD</sequence>
<evidence type="ECO:0000256" key="1">
    <source>
        <dbReference type="ARBA" id="ARBA00007867"/>
    </source>
</evidence>
<name>A0A0W8G9S5_9ZZZZ</name>
<proteinExistence type="inferred from homology"/>
<keyword evidence="3" id="KW-0620">Polyamine biosynthesis</keyword>
<evidence type="ECO:0000256" key="2">
    <source>
        <dbReference type="ARBA" id="ARBA00022679"/>
    </source>
</evidence>
<dbReference type="InterPro" id="IPR029063">
    <property type="entry name" value="SAM-dependent_MTases_sf"/>
</dbReference>
<protein>
    <recommendedName>
        <fullName evidence="5">PABS domain-containing protein</fullName>
    </recommendedName>
</protein>
<evidence type="ECO:0000256" key="4">
    <source>
        <dbReference type="SAM" id="Phobius"/>
    </source>
</evidence>
<feature type="transmembrane region" description="Helical" evidence="4">
    <location>
        <begin position="85"/>
        <end position="107"/>
    </location>
</feature>
<comment type="caution">
    <text evidence="6">The sequence shown here is derived from an EMBL/GenBank/DDBJ whole genome shotgun (WGS) entry which is preliminary data.</text>
</comment>
<organism evidence="6">
    <name type="scientific">hydrocarbon metagenome</name>
    <dbReference type="NCBI Taxonomy" id="938273"/>
    <lineage>
        <taxon>unclassified sequences</taxon>
        <taxon>metagenomes</taxon>
        <taxon>ecological metagenomes</taxon>
    </lineage>
</organism>
<keyword evidence="4" id="KW-0812">Transmembrane</keyword>
<feature type="transmembrane region" description="Helical" evidence="4">
    <location>
        <begin position="277"/>
        <end position="296"/>
    </location>
</feature>
<evidence type="ECO:0000313" key="6">
    <source>
        <dbReference type="EMBL" id="KUG29881.1"/>
    </source>
</evidence>
<comment type="similarity">
    <text evidence="1">Belongs to the spermidine/spermine synthase family.</text>
</comment>
<dbReference type="PROSITE" id="PS51006">
    <property type="entry name" value="PABS_2"/>
    <property type="match status" value="1"/>
</dbReference>
<accession>A0A0W8G9S5</accession>
<feature type="transmembrane region" description="Helical" evidence="4">
    <location>
        <begin position="393"/>
        <end position="416"/>
    </location>
</feature>
<dbReference type="SUPFAM" id="SSF103473">
    <property type="entry name" value="MFS general substrate transporter"/>
    <property type="match status" value="1"/>
</dbReference>
<feature type="transmembrane region" description="Helical" evidence="4">
    <location>
        <begin position="308"/>
        <end position="326"/>
    </location>
</feature>
<dbReference type="InterPro" id="IPR036259">
    <property type="entry name" value="MFS_trans_sf"/>
</dbReference>
<feature type="transmembrane region" description="Helical" evidence="4">
    <location>
        <begin position="422"/>
        <end position="438"/>
    </location>
</feature>
<reference evidence="6" key="1">
    <citation type="journal article" date="2015" name="Proc. Natl. Acad. Sci. U.S.A.">
        <title>Networks of energetic and metabolic interactions define dynamics in microbial communities.</title>
        <authorList>
            <person name="Embree M."/>
            <person name="Liu J.K."/>
            <person name="Al-Bassam M.M."/>
            <person name="Zengler K."/>
        </authorList>
    </citation>
    <scope>NUCLEOTIDE SEQUENCE</scope>
</reference>
<dbReference type="AlphaFoldDB" id="A0A0W8G9S5"/>
<dbReference type="GO" id="GO:0016740">
    <property type="term" value="F:transferase activity"/>
    <property type="evidence" value="ECO:0007669"/>
    <property type="project" value="UniProtKB-KW"/>
</dbReference>
<keyword evidence="2" id="KW-0808">Transferase</keyword>
<dbReference type="SUPFAM" id="SSF53335">
    <property type="entry name" value="S-adenosyl-L-methionine-dependent methyltransferases"/>
    <property type="match status" value="1"/>
</dbReference>
<dbReference type="Gene3D" id="3.40.50.150">
    <property type="entry name" value="Vaccinia Virus protein VP39"/>
    <property type="match status" value="1"/>
</dbReference>
<dbReference type="PANTHER" id="PTHR43317">
    <property type="entry name" value="THERMOSPERMINE SYNTHASE ACAULIS5"/>
    <property type="match status" value="1"/>
</dbReference>
<feature type="transmembrane region" description="Helical" evidence="4">
    <location>
        <begin position="445"/>
        <end position="466"/>
    </location>
</feature>
<dbReference type="GO" id="GO:0006596">
    <property type="term" value="P:polyamine biosynthetic process"/>
    <property type="evidence" value="ECO:0007669"/>
    <property type="project" value="UniProtKB-KW"/>
</dbReference>
<gene>
    <name evidence="6" type="ORF">ASZ90_000229</name>
</gene>
<evidence type="ECO:0000259" key="5">
    <source>
        <dbReference type="PROSITE" id="PS51006"/>
    </source>
</evidence>
<keyword evidence="4" id="KW-0472">Membrane</keyword>
<dbReference type="Pfam" id="PF01564">
    <property type="entry name" value="Spermine_synth"/>
    <property type="match status" value="1"/>
</dbReference>